<dbReference type="AlphaFoldDB" id="A0A9X0D7W8"/>
<dbReference type="FunFam" id="2.30.29.30:FF:000286">
    <property type="entry name" value="PH-protein kinase domain containing protein"/>
    <property type="match status" value="1"/>
</dbReference>
<evidence type="ECO:0000313" key="3">
    <source>
        <dbReference type="Proteomes" id="UP001163046"/>
    </source>
</evidence>
<dbReference type="PANTHER" id="PTHR12156:SF22">
    <property type="entry name" value="PLECKSTRIN HOMOLOGY-LIKE DOMAIN FAMILY B MEMBER 3"/>
    <property type="match status" value="1"/>
</dbReference>
<reference evidence="2" key="1">
    <citation type="submission" date="2023-01" db="EMBL/GenBank/DDBJ databases">
        <title>Genome assembly of the deep-sea coral Lophelia pertusa.</title>
        <authorList>
            <person name="Herrera S."/>
            <person name="Cordes E."/>
        </authorList>
    </citation>
    <scope>NUCLEOTIDE SEQUENCE</scope>
    <source>
        <strain evidence="2">USNM1676648</strain>
        <tissue evidence="2">Polyp</tissue>
    </source>
</reference>
<dbReference type="InterPro" id="IPR001849">
    <property type="entry name" value="PH_domain"/>
</dbReference>
<dbReference type="EMBL" id="MU825425">
    <property type="protein sequence ID" value="KAJ7389801.1"/>
    <property type="molecule type" value="Genomic_DNA"/>
</dbReference>
<dbReference type="PANTHER" id="PTHR12156">
    <property type="entry name" value="PLECKSTRIN HOMOLOGY-LIKE DOMAIN, FAMILY B, MEMBER 3"/>
    <property type="match status" value="1"/>
</dbReference>
<evidence type="ECO:0000313" key="2">
    <source>
        <dbReference type="EMBL" id="KAJ7389801.1"/>
    </source>
</evidence>
<evidence type="ECO:0000259" key="1">
    <source>
        <dbReference type="PROSITE" id="PS50003"/>
    </source>
</evidence>
<dbReference type="SUPFAM" id="SSF50729">
    <property type="entry name" value="PH domain-like"/>
    <property type="match status" value="1"/>
</dbReference>
<dbReference type="Gene3D" id="2.30.29.30">
    <property type="entry name" value="Pleckstrin-homology domain (PH domain)/Phosphotyrosine-binding domain (PTB)"/>
    <property type="match status" value="1"/>
</dbReference>
<keyword evidence="3" id="KW-1185">Reference proteome</keyword>
<organism evidence="2 3">
    <name type="scientific">Desmophyllum pertusum</name>
    <dbReference type="NCBI Taxonomy" id="174260"/>
    <lineage>
        <taxon>Eukaryota</taxon>
        <taxon>Metazoa</taxon>
        <taxon>Cnidaria</taxon>
        <taxon>Anthozoa</taxon>
        <taxon>Hexacorallia</taxon>
        <taxon>Scleractinia</taxon>
        <taxon>Caryophylliina</taxon>
        <taxon>Caryophylliidae</taxon>
        <taxon>Desmophyllum</taxon>
    </lineage>
</organism>
<feature type="domain" description="PH" evidence="1">
    <location>
        <begin position="188"/>
        <end position="286"/>
    </location>
</feature>
<name>A0A9X0D7W8_9CNID</name>
<dbReference type="Pfam" id="PF00169">
    <property type="entry name" value="PH"/>
    <property type="match status" value="1"/>
</dbReference>
<sequence>MEPGNSLFYSFQTLFDERTRLLHRLAKVDYEDCSKSFSTATLHRVLQENNSTDHLRSFHCDSNGSLNNALDPSGTWASVASNLSEEDPDAMTSSMTSLTLSRRMTRSRSLDDMLDIDLRQRKVLRKSTLKRRVGSSKFYTEQILNAINTESDTDVRKRPISEKYSSLHDYLVSTGIEHRTEQDVRVSESQCCGYMVKQGQVRRSWKKRWFVLDLTKKYLAYFETEKADNPKGAISCKAITRVYEHRKYGKSKHQFYVDTPDRTYTMYAPSEQSMSIWMTCLKISPASIELQRDQT</sequence>
<dbReference type="OrthoDB" id="5968702at2759"/>
<dbReference type="InterPro" id="IPR052212">
    <property type="entry name" value="PH-like_domain"/>
</dbReference>
<dbReference type="SMART" id="SM00233">
    <property type="entry name" value="PH"/>
    <property type="match status" value="1"/>
</dbReference>
<dbReference type="PROSITE" id="PS50003">
    <property type="entry name" value="PH_DOMAIN"/>
    <property type="match status" value="1"/>
</dbReference>
<accession>A0A9X0D7W8</accession>
<proteinExistence type="predicted"/>
<dbReference type="Proteomes" id="UP001163046">
    <property type="component" value="Unassembled WGS sequence"/>
</dbReference>
<protein>
    <submittedName>
        <fullName evidence="2">Pleckstrin y-like domain B member 2</fullName>
    </submittedName>
</protein>
<gene>
    <name evidence="2" type="primary">PHLDB2</name>
    <name evidence="2" type="ORF">OS493_029228</name>
</gene>
<comment type="caution">
    <text evidence="2">The sequence shown here is derived from an EMBL/GenBank/DDBJ whole genome shotgun (WGS) entry which is preliminary data.</text>
</comment>
<dbReference type="InterPro" id="IPR011993">
    <property type="entry name" value="PH-like_dom_sf"/>
</dbReference>